<reference evidence="2 3" key="1">
    <citation type="journal article" date="2018" name="Evol. Lett.">
        <title>Horizontal gene cluster transfer increased hallucinogenic mushroom diversity.</title>
        <authorList>
            <person name="Reynolds H.T."/>
            <person name="Vijayakumar V."/>
            <person name="Gluck-Thaler E."/>
            <person name="Korotkin H.B."/>
            <person name="Matheny P.B."/>
            <person name="Slot J.C."/>
        </authorList>
    </citation>
    <scope>NUCLEOTIDE SEQUENCE [LARGE SCALE GENOMIC DNA]</scope>
    <source>
        <strain evidence="2 3">2629</strain>
    </source>
</reference>
<sequence length="237" mass="27897">MLSFICAEPLGTRKAEAYRLWTYSIVLSSTFTFTLKSLLATWSNFHFASRHLSSIRLEFLFVTRKTTTISTFQSTFMDDESSQQYYPDDSQWLVVEGCVPGDVVWGYSMNCWYAENGRWEMREDRNPKIHPMIVIDVRQGFCEVLVCSHFLPDDLDEDSRAANCYRWKDKKAFEDWAYRADGELVTVPTCVALGTSFFIDVRHTWRRIKESLPMRLEEEGLWKLRKDIVDFREGRGW</sequence>
<dbReference type="InParanoid" id="A0A409X5R3"/>
<evidence type="ECO:0000313" key="2">
    <source>
        <dbReference type="EMBL" id="PPQ86096.1"/>
    </source>
</evidence>
<accession>A0A409X5R3</accession>
<dbReference type="Proteomes" id="UP000284842">
    <property type="component" value="Unassembled WGS sequence"/>
</dbReference>
<keyword evidence="1" id="KW-0812">Transmembrane</keyword>
<name>A0A409X5R3_9AGAR</name>
<dbReference type="AlphaFoldDB" id="A0A409X5R3"/>
<keyword evidence="1" id="KW-0472">Membrane</keyword>
<dbReference type="OrthoDB" id="3114715at2759"/>
<evidence type="ECO:0000256" key="1">
    <source>
        <dbReference type="SAM" id="Phobius"/>
    </source>
</evidence>
<comment type="caution">
    <text evidence="2">The sequence shown here is derived from an EMBL/GenBank/DDBJ whole genome shotgun (WGS) entry which is preliminary data.</text>
</comment>
<gene>
    <name evidence="2" type="ORF">CVT24_012093</name>
</gene>
<feature type="transmembrane region" description="Helical" evidence="1">
    <location>
        <begin position="20"/>
        <end position="42"/>
    </location>
</feature>
<keyword evidence="1" id="KW-1133">Transmembrane helix</keyword>
<organism evidence="2 3">
    <name type="scientific">Panaeolus cyanescens</name>
    <dbReference type="NCBI Taxonomy" id="181874"/>
    <lineage>
        <taxon>Eukaryota</taxon>
        <taxon>Fungi</taxon>
        <taxon>Dikarya</taxon>
        <taxon>Basidiomycota</taxon>
        <taxon>Agaricomycotina</taxon>
        <taxon>Agaricomycetes</taxon>
        <taxon>Agaricomycetidae</taxon>
        <taxon>Agaricales</taxon>
        <taxon>Agaricineae</taxon>
        <taxon>Galeropsidaceae</taxon>
        <taxon>Panaeolus</taxon>
    </lineage>
</organism>
<proteinExistence type="predicted"/>
<evidence type="ECO:0000313" key="3">
    <source>
        <dbReference type="Proteomes" id="UP000284842"/>
    </source>
</evidence>
<protein>
    <submittedName>
        <fullName evidence="2">Uncharacterized protein</fullName>
    </submittedName>
</protein>
<keyword evidence="3" id="KW-1185">Reference proteome</keyword>
<dbReference type="EMBL" id="NHTK01004561">
    <property type="protein sequence ID" value="PPQ86096.1"/>
    <property type="molecule type" value="Genomic_DNA"/>
</dbReference>